<dbReference type="Pfam" id="PF12796">
    <property type="entry name" value="Ank_2"/>
    <property type="match status" value="1"/>
</dbReference>
<dbReference type="InterPro" id="IPR019410">
    <property type="entry name" value="Methyltransf_16"/>
</dbReference>
<proteinExistence type="predicted"/>
<dbReference type="Proteomes" id="UP000041254">
    <property type="component" value="Unassembled WGS sequence"/>
</dbReference>
<feature type="region of interest" description="Disordered" evidence="2">
    <location>
        <begin position="34"/>
        <end position="60"/>
    </location>
</feature>
<gene>
    <name evidence="3" type="ORF">Vbra_20606</name>
</gene>
<dbReference type="InterPro" id="IPR002110">
    <property type="entry name" value="Ankyrin_rpt"/>
</dbReference>
<dbReference type="CDD" id="cd02440">
    <property type="entry name" value="AdoMet_MTases"/>
    <property type="match status" value="1"/>
</dbReference>
<feature type="repeat" description="ANK" evidence="1">
    <location>
        <begin position="116"/>
        <end position="148"/>
    </location>
</feature>
<dbReference type="PhylomeDB" id="A0A0G4EPE6"/>
<name>A0A0G4EPE6_VITBC</name>
<dbReference type="InterPro" id="IPR029063">
    <property type="entry name" value="SAM-dependent_MTases_sf"/>
</dbReference>
<dbReference type="AlphaFoldDB" id="A0A0G4EPE6"/>
<sequence>MKGCWAERVAVLTPIRPPRTPQDDQHTLLWARLSESSNGSQKPRAVYSEFASPHDKPVRSAQLPPLSVITHKSACLMASFSEEELADMLECARYGEIDELKAYIRRGMDVNHRDGHGNTALHKAAANGHADVVEYLLKEANAAHLANEAGNMPLHWAAQNKHHTVVRLLTTYVTDLDVLALNEFGRGALSEGFSGGDPETVKALLQHKSAADLEKTITQQATDDTIAEADEDPQAPSQGRAAQDVTYRIRLGRGDDGRVLSLREVGLGCVQTFDTDSGADTTGVCLWGSGVILAQWVADLGKQGFFGGKRVLVLGAGCGLEGLACAHYSTPPPSSVLLTDSLQAATENLQHNVQMNQHESVEMSVARLDWGDSATWPQGDTASFDVILGADLVYHDKAGGRLAVAVSRLLARPQGVFLCASRSDREGADTFTAQMERLGLVSEAVSIPPEYRENPLVDPSEDESAVFLAEKVESDGSVDDPYRHVVLHKYTWAS</sequence>
<keyword evidence="1" id="KW-0040">ANK repeat</keyword>
<dbReference type="EMBL" id="CDMY01000278">
    <property type="protein sequence ID" value="CEL99326.1"/>
    <property type="molecule type" value="Genomic_DNA"/>
</dbReference>
<dbReference type="InParanoid" id="A0A0G4EPE6"/>
<dbReference type="Pfam" id="PF10294">
    <property type="entry name" value="Methyltransf_16"/>
    <property type="match status" value="1"/>
</dbReference>
<evidence type="ECO:0000313" key="3">
    <source>
        <dbReference type="EMBL" id="CEL99326.1"/>
    </source>
</evidence>
<accession>A0A0G4EPE6</accession>
<dbReference type="PROSITE" id="PS50297">
    <property type="entry name" value="ANK_REP_REGION"/>
    <property type="match status" value="2"/>
</dbReference>
<evidence type="ECO:0000256" key="1">
    <source>
        <dbReference type="PROSITE-ProRule" id="PRU00023"/>
    </source>
</evidence>
<dbReference type="OMA" id="ITHKSAC"/>
<dbReference type="PANTHER" id="PTHR14614">
    <property type="entry name" value="HEPATOCELLULAR CARCINOMA-ASSOCIATED ANTIGEN"/>
    <property type="match status" value="1"/>
</dbReference>
<feature type="repeat" description="ANK" evidence="1">
    <location>
        <begin position="149"/>
        <end position="181"/>
    </location>
</feature>
<dbReference type="VEuPathDB" id="CryptoDB:Vbra_20606"/>
<dbReference type="PROSITE" id="PS50088">
    <property type="entry name" value="ANK_REPEAT"/>
    <property type="match status" value="2"/>
</dbReference>
<keyword evidence="4" id="KW-1185">Reference proteome</keyword>
<evidence type="ECO:0000256" key="2">
    <source>
        <dbReference type="SAM" id="MobiDB-lite"/>
    </source>
</evidence>
<dbReference type="SUPFAM" id="SSF53335">
    <property type="entry name" value="S-adenosyl-L-methionine-dependent methyltransferases"/>
    <property type="match status" value="1"/>
</dbReference>
<evidence type="ECO:0000313" key="4">
    <source>
        <dbReference type="Proteomes" id="UP000041254"/>
    </source>
</evidence>
<dbReference type="SUPFAM" id="SSF48403">
    <property type="entry name" value="Ankyrin repeat"/>
    <property type="match status" value="1"/>
</dbReference>
<organism evidence="3 4">
    <name type="scientific">Vitrella brassicaformis (strain CCMP3155)</name>
    <dbReference type="NCBI Taxonomy" id="1169540"/>
    <lineage>
        <taxon>Eukaryota</taxon>
        <taxon>Sar</taxon>
        <taxon>Alveolata</taxon>
        <taxon>Colpodellida</taxon>
        <taxon>Vitrellaceae</taxon>
        <taxon>Vitrella</taxon>
    </lineage>
</organism>
<dbReference type="SMART" id="SM00248">
    <property type="entry name" value="ANK"/>
    <property type="match status" value="3"/>
</dbReference>
<dbReference type="Gene3D" id="1.25.40.20">
    <property type="entry name" value="Ankyrin repeat-containing domain"/>
    <property type="match status" value="1"/>
</dbReference>
<reference evidence="3 4" key="1">
    <citation type="submission" date="2014-11" db="EMBL/GenBank/DDBJ databases">
        <authorList>
            <person name="Zhu J."/>
            <person name="Qi W."/>
            <person name="Song R."/>
        </authorList>
    </citation>
    <scope>NUCLEOTIDE SEQUENCE [LARGE SCALE GENOMIC DNA]</scope>
</reference>
<protein>
    <submittedName>
        <fullName evidence="3">Uncharacterized protein</fullName>
    </submittedName>
</protein>
<dbReference type="STRING" id="1169540.A0A0G4EPE6"/>
<dbReference type="OrthoDB" id="46564at2759"/>
<dbReference type="Gene3D" id="3.40.50.150">
    <property type="entry name" value="Vaccinia Virus protein VP39"/>
    <property type="match status" value="1"/>
</dbReference>
<dbReference type="InterPro" id="IPR036770">
    <property type="entry name" value="Ankyrin_rpt-contain_sf"/>
</dbReference>